<organism evidence="2 3">
    <name type="scientific">Amycolatopsis pigmentata</name>
    <dbReference type="NCBI Taxonomy" id="450801"/>
    <lineage>
        <taxon>Bacteria</taxon>
        <taxon>Bacillati</taxon>
        <taxon>Actinomycetota</taxon>
        <taxon>Actinomycetes</taxon>
        <taxon>Pseudonocardiales</taxon>
        <taxon>Pseudonocardiaceae</taxon>
        <taxon>Amycolatopsis</taxon>
    </lineage>
</organism>
<dbReference type="EMBL" id="JBHUKR010000022">
    <property type="protein sequence ID" value="MFD2421678.1"/>
    <property type="molecule type" value="Genomic_DNA"/>
</dbReference>
<reference evidence="3" key="1">
    <citation type="journal article" date="2019" name="Int. J. Syst. Evol. Microbiol.">
        <title>The Global Catalogue of Microorganisms (GCM) 10K type strain sequencing project: providing services to taxonomists for standard genome sequencing and annotation.</title>
        <authorList>
            <consortium name="The Broad Institute Genomics Platform"/>
            <consortium name="The Broad Institute Genome Sequencing Center for Infectious Disease"/>
            <person name="Wu L."/>
            <person name="Ma J."/>
        </authorList>
    </citation>
    <scope>NUCLEOTIDE SEQUENCE [LARGE SCALE GENOMIC DNA]</scope>
    <source>
        <strain evidence="3">CGMCC 4.7645</strain>
    </source>
</reference>
<protein>
    <recommendedName>
        <fullName evidence="1">THD domain-containing protein</fullName>
    </recommendedName>
</protein>
<feature type="domain" description="THD" evidence="1">
    <location>
        <begin position="48"/>
        <end position="184"/>
    </location>
</feature>
<comment type="caution">
    <text evidence="2">The sequence shown here is derived from an EMBL/GenBank/DDBJ whole genome shotgun (WGS) entry which is preliminary data.</text>
</comment>
<proteinExistence type="predicted"/>
<dbReference type="SUPFAM" id="SSF49842">
    <property type="entry name" value="TNF-like"/>
    <property type="match status" value="1"/>
</dbReference>
<dbReference type="PROSITE" id="PS00251">
    <property type="entry name" value="THD_1"/>
    <property type="match status" value="1"/>
</dbReference>
<accession>A0ABW5G3U3</accession>
<gene>
    <name evidence="2" type="ORF">ACFSXZ_35635</name>
</gene>
<dbReference type="RefSeq" id="WP_378270393.1">
    <property type="nucleotide sequence ID" value="NZ_JBHUKR010000022.1"/>
</dbReference>
<dbReference type="InterPro" id="IPR021184">
    <property type="entry name" value="TNF_CS"/>
</dbReference>
<evidence type="ECO:0000313" key="3">
    <source>
        <dbReference type="Proteomes" id="UP001597417"/>
    </source>
</evidence>
<keyword evidence="3" id="KW-1185">Reference proteome</keyword>
<dbReference type="Gene3D" id="2.60.120.40">
    <property type="match status" value="1"/>
</dbReference>
<name>A0ABW5G3U3_9PSEU</name>
<dbReference type="PROSITE" id="PS50049">
    <property type="entry name" value="THD_2"/>
    <property type="match status" value="1"/>
</dbReference>
<dbReference type="InterPro" id="IPR008983">
    <property type="entry name" value="Tumour_necrosis_fac-like_dom"/>
</dbReference>
<dbReference type="Proteomes" id="UP001597417">
    <property type="component" value="Unassembled WGS sequence"/>
</dbReference>
<evidence type="ECO:0000313" key="2">
    <source>
        <dbReference type="EMBL" id="MFD2421678.1"/>
    </source>
</evidence>
<evidence type="ECO:0000259" key="1">
    <source>
        <dbReference type="PROSITE" id="PS50049"/>
    </source>
</evidence>
<sequence length="188" mass="19693">MATPTPAIPTFTDGQIVHATDLNALASNLTNLYNYNQASFTSQRPCVIAKQTTAQGTTAGTFTTANFQAAVINTDNMWTASVPNQVTIQHAGIYYVFSQTRYPTTAYNTANAVDAYILANGTAFSNSITGQSMIPTGNSIGTTIVATTITNLAAGSTLYLGVQTNFNFNLDTGVGGSFLGAIFLTSST</sequence>
<dbReference type="InterPro" id="IPR006052">
    <property type="entry name" value="TNF_dom"/>
</dbReference>